<evidence type="ECO:0000313" key="3">
    <source>
        <dbReference type="Proteomes" id="UP000318704"/>
    </source>
</evidence>
<protein>
    <recommendedName>
        <fullName evidence="1">N-acetyltransferase domain-containing protein</fullName>
    </recommendedName>
</protein>
<dbReference type="GO" id="GO:0016747">
    <property type="term" value="F:acyltransferase activity, transferring groups other than amino-acyl groups"/>
    <property type="evidence" value="ECO:0007669"/>
    <property type="project" value="InterPro"/>
</dbReference>
<evidence type="ECO:0000259" key="1">
    <source>
        <dbReference type="PROSITE" id="PS51186"/>
    </source>
</evidence>
<dbReference type="InterPro" id="IPR016181">
    <property type="entry name" value="Acyl_CoA_acyltransferase"/>
</dbReference>
<organism evidence="2 3">
    <name type="scientific">Gimesia aquarii</name>
    <dbReference type="NCBI Taxonomy" id="2527964"/>
    <lineage>
        <taxon>Bacteria</taxon>
        <taxon>Pseudomonadati</taxon>
        <taxon>Planctomycetota</taxon>
        <taxon>Planctomycetia</taxon>
        <taxon>Planctomycetales</taxon>
        <taxon>Planctomycetaceae</taxon>
        <taxon>Gimesia</taxon>
    </lineage>
</organism>
<dbReference type="SUPFAM" id="SSF55729">
    <property type="entry name" value="Acyl-CoA N-acyltransferases (Nat)"/>
    <property type="match status" value="1"/>
</dbReference>
<feature type="domain" description="N-acetyltransferase" evidence="1">
    <location>
        <begin position="8"/>
        <end position="165"/>
    </location>
</feature>
<dbReference type="EMBL" id="CP037920">
    <property type="protein sequence ID" value="QDU00139.1"/>
    <property type="molecule type" value="Genomic_DNA"/>
</dbReference>
<dbReference type="PROSITE" id="PS51186">
    <property type="entry name" value="GNAT"/>
    <property type="match status" value="1"/>
</dbReference>
<dbReference type="Proteomes" id="UP000318704">
    <property type="component" value="Chromosome"/>
</dbReference>
<sequence>MTLETPRLILRQWSETDVAPFAEMNKDPQVMQHFPNTLSYEQSSQMVKRIIAHFEEHGFGLWAVEVKKTSQFAGFIGLAVPQFTAVFTPCVEIGWRLAVPFWNQGYATEGARVALEFGFTQCKLSEIFSFTVPANLASRRVMEKIGMSYLCDFDHPALSEKDPLRQHVLYHITNKERDNLQQK</sequence>
<dbReference type="RefSeq" id="WP_144990234.1">
    <property type="nucleotide sequence ID" value="NZ_CP037920.1"/>
</dbReference>
<proteinExistence type="predicted"/>
<reference evidence="2 3" key="1">
    <citation type="submission" date="2019-03" db="EMBL/GenBank/DDBJ databases">
        <title>Deep-cultivation of Planctomycetes and their phenomic and genomic characterization uncovers novel biology.</title>
        <authorList>
            <person name="Wiegand S."/>
            <person name="Jogler M."/>
            <person name="Boedeker C."/>
            <person name="Pinto D."/>
            <person name="Vollmers J."/>
            <person name="Rivas-Marin E."/>
            <person name="Kohn T."/>
            <person name="Peeters S.H."/>
            <person name="Heuer A."/>
            <person name="Rast P."/>
            <person name="Oberbeckmann S."/>
            <person name="Bunk B."/>
            <person name="Jeske O."/>
            <person name="Meyerdierks A."/>
            <person name="Storesund J.E."/>
            <person name="Kallscheuer N."/>
            <person name="Luecker S."/>
            <person name="Lage O.M."/>
            <person name="Pohl T."/>
            <person name="Merkel B.J."/>
            <person name="Hornburger P."/>
            <person name="Mueller R.-W."/>
            <person name="Bruemmer F."/>
            <person name="Labrenz M."/>
            <person name="Spormann A.M."/>
            <person name="Op den Camp H."/>
            <person name="Overmann J."/>
            <person name="Amann R."/>
            <person name="Jetten M.S.M."/>
            <person name="Mascher T."/>
            <person name="Medema M.H."/>
            <person name="Devos D.P."/>
            <person name="Kaster A.-K."/>
            <person name="Ovreas L."/>
            <person name="Rohde M."/>
            <person name="Galperin M.Y."/>
            <person name="Jogler C."/>
        </authorList>
    </citation>
    <scope>NUCLEOTIDE SEQUENCE [LARGE SCALE GENOMIC DNA]</scope>
    <source>
        <strain evidence="2 3">V144</strain>
    </source>
</reference>
<dbReference type="Pfam" id="PF13302">
    <property type="entry name" value="Acetyltransf_3"/>
    <property type="match status" value="1"/>
</dbReference>
<dbReference type="KEGG" id="gaw:V144x_56520"/>
<dbReference type="InterPro" id="IPR000182">
    <property type="entry name" value="GNAT_dom"/>
</dbReference>
<accession>A0A517W4G6</accession>
<dbReference type="PANTHER" id="PTHR43792">
    <property type="entry name" value="GNAT FAMILY, PUTATIVE (AFU_ORTHOLOGUE AFUA_3G00765)-RELATED-RELATED"/>
    <property type="match status" value="1"/>
</dbReference>
<evidence type="ECO:0000313" key="2">
    <source>
        <dbReference type="EMBL" id="QDU00139.1"/>
    </source>
</evidence>
<dbReference type="AlphaFoldDB" id="A0A517W4G6"/>
<gene>
    <name evidence="2" type="ORF">V144x_56520</name>
</gene>
<dbReference type="InterPro" id="IPR051531">
    <property type="entry name" value="N-acetyltransferase"/>
</dbReference>
<dbReference type="PANTHER" id="PTHR43792:SF1">
    <property type="entry name" value="N-ACETYLTRANSFERASE DOMAIN-CONTAINING PROTEIN"/>
    <property type="match status" value="1"/>
</dbReference>
<name>A0A517W4G6_9PLAN</name>
<dbReference type="Gene3D" id="3.40.630.30">
    <property type="match status" value="1"/>
</dbReference>